<reference evidence="2" key="1">
    <citation type="journal article" date="2015" name="Nat. Genet.">
        <title>The genome and transcriptome of the zoonotic hookworm Ancylostoma ceylanicum identify infection-specific gene families.</title>
        <authorList>
            <person name="Schwarz E.M."/>
            <person name="Hu Y."/>
            <person name="Antoshechkin I."/>
            <person name="Miller M.M."/>
            <person name="Sternberg P.W."/>
            <person name="Aroian R.V."/>
        </authorList>
    </citation>
    <scope>NUCLEOTIDE SEQUENCE</scope>
    <source>
        <strain evidence="2">HY135</strain>
    </source>
</reference>
<evidence type="ECO:0008006" key="3">
    <source>
        <dbReference type="Google" id="ProtNLM"/>
    </source>
</evidence>
<sequence length="151" mass="17318">MELRECLSKARWICIPMWRHLSSISTYYSLDVIEKAVEAGLFTLVADGIHQMNPRSNRRARVNIEEGQLYTIHGVCEGEIEAPFLYAIALHKREQVHVTIYREMKKAIQLCSPQPATEPVLRIILDFEKKPLQTQLRLCSLVAPSRDVACI</sequence>
<proteinExistence type="predicted"/>
<evidence type="ECO:0000313" key="2">
    <source>
        <dbReference type="Proteomes" id="UP000024635"/>
    </source>
</evidence>
<organism evidence="1 2">
    <name type="scientific">Ancylostoma ceylanicum</name>
    <dbReference type="NCBI Taxonomy" id="53326"/>
    <lineage>
        <taxon>Eukaryota</taxon>
        <taxon>Metazoa</taxon>
        <taxon>Ecdysozoa</taxon>
        <taxon>Nematoda</taxon>
        <taxon>Chromadorea</taxon>
        <taxon>Rhabditida</taxon>
        <taxon>Rhabditina</taxon>
        <taxon>Rhabditomorpha</taxon>
        <taxon>Strongyloidea</taxon>
        <taxon>Ancylostomatidae</taxon>
        <taxon>Ancylostomatinae</taxon>
        <taxon>Ancylostoma</taxon>
    </lineage>
</organism>
<comment type="caution">
    <text evidence="1">The sequence shown here is derived from an EMBL/GenBank/DDBJ whole genome shotgun (WGS) entry which is preliminary data.</text>
</comment>
<dbReference type="EMBL" id="JARK01000169">
    <property type="protein sequence ID" value="EYC41443.1"/>
    <property type="molecule type" value="Genomic_DNA"/>
</dbReference>
<protein>
    <recommendedName>
        <fullName evidence="3">MULE transposase domain-containing protein</fullName>
    </recommendedName>
</protein>
<keyword evidence="2" id="KW-1185">Reference proteome</keyword>
<evidence type="ECO:0000313" key="1">
    <source>
        <dbReference type="EMBL" id="EYC41443.1"/>
    </source>
</evidence>
<dbReference type="AlphaFoldDB" id="A0A016WQY8"/>
<dbReference type="Proteomes" id="UP000024635">
    <property type="component" value="Unassembled WGS sequence"/>
</dbReference>
<accession>A0A016WQY8</accession>
<name>A0A016WQY8_9BILA</name>
<gene>
    <name evidence="1" type="primary">Acey_s0569.g88</name>
    <name evidence="1" type="ORF">Y032_0569g88</name>
</gene>